<evidence type="ECO:0000313" key="1">
    <source>
        <dbReference type="EMBL" id="SVA90049.1"/>
    </source>
</evidence>
<proteinExistence type="predicted"/>
<gene>
    <name evidence="1" type="ORF">METZ01_LOCUS142903</name>
</gene>
<feature type="non-terminal residue" evidence="1">
    <location>
        <position position="40"/>
    </location>
</feature>
<protein>
    <submittedName>
        <fullName evidence="1">Uncharacterized protein</fullName>
    </submittedName>
</protein>
<reference evidence="1" key="1">
    <citation type="submission" date="2018-05" db="EMBL/GenBank/DDBJ databases">
        <authorList>
            <person name="Lanie J.A."/>
            <person name="Ng W.-L."/>
            <person name="Kazmierczak K.M."/>
            <person name="Andrzejewski T.M."/>
            <person name="Davidsen T.M."/>
            <person name="Wayne K.J."/>
            <person name="Tettelin H."/>
            <person name="Glass J.I."/>
            <person name="Rusch D."/>
            <person name="Podicherti R."/>
            <person name="Tsui H.-C.T."/>
            <person name="Winkler M.E."/>
        </authorList>
    </citation>
    <scope>NUCLEOTIDE SEQUENCE</scope>
</reference>
<dbReference type="EMBL" id="UINC01021773">
    <property type="protein sequence ID" value="SVA90049.1"/>
    <property type="molecule type" value="Genomic_DNA"/>
</dbReference>
<accession>A0A381ZLI4</accession>
<name>A0A381ZLI4_9ZZZZ</name>
<sequence length="40" mass="4335">MRRFRFGSISGPGGAVNDFLVIDRLLLYGVLQSEHGGNQG</sequence>
<dbReference type="AlphaFoldDB" id="A0A381ZLI4"/>
<organism evidence="1">
    <name type="scientific">marine metagenome</name>
    <dbReference type="NCBI Taxonomy" id="408172"/>
    <lineage>
        <taxon>unclassified sequences</taxon>
        <taxon>metagenomes</taxon>
        <taxon>ecological metagenomes</taxon>
    </lineage>
</organism>